<organism evidence="2 3">
    <name type="scientific">Clostridium puniceum</name>
    <dbReference type="NCBI Taxonomy" id="29367"/>
    <lineage>
        <taxon>Bacteria</taxon>
        <taxon>Bacillati</taxon>
        <taxon>Bacillota</taxon>
        <taxon>Clostridia</taxon>
        <taxon>Eubacteriales</taxon>
        <taxon>Clostridiaceae</taxon>
        <taxon>Clostridium</taxon>
    </lineage>
</organism>
<evidence type="ECO:0000256" key="1">
    <source>
        <dbReference type="SAM" id="MobiDB-lite"/>
    </source>
</evidence>
<evidence type="ECO:0000313" key="3">
    <source>
        <dbReference type="Proteomes" id="UP000190890"/>
    </source>
</evidence>
<dbReference type="OrthoDB" id="1912736at2"/>
<dbReference type="EMBL" id="LZZM01000152">
    <property type="protein sequence ID" value="OOM77411.1"/>
    <property type="molecule type" value="Genomic_DNA"/>
</dbReference>
<dbReference type="AlphaFoldDB" id="A0A1S8TI82"/>
<accession>A0A1S8TI82</accession>
<sequence>MKRKSILALILVTVIVVSLSLVGCGRNHSGTKTDNNITRNNAVGTPNTENNATGNNADGSPNITTNPAGTPNTDAYGNANTNAGNNVGGTANNSIGTNEANSQGISDSLKYSAINFRDDIVNAGYNLKEAANRTKNYFTGNETDYLAGNDVVRVYEYNSAQDLEGDIKRISQNGLTINGTDANYTNKPYYYRKGNSLIVYEGNDPAYVNQFKSMYGNALIP</sequence>
<comment type="caution">
    <text evidence="2">The sequence shown here is derived from an EMBL/GenBank/DDBJ whole genome shotgun (WGS) entry which is preliminary data.</text>
</comment>
<feature type="region of interest" description="Disordered" evidence="1">
    <location>
        <begin position="27"/>
        <end position="84"/>
    </location>
</feature>
<name>A0A1S8TI82_9CLOT</name>
<reference evidence="2 3" key="1">
    <citation type="submission" date="2016-05" db="EMBL/GenBank/DDBJ databases">
        <title>Microbial solvent formation.</title>
        <authorList>
            <person name="Poehlein A."/>
            <person name="Montoya Solano J.D."/>
            <person name="Flitsch S."/>
            <person name="Krabben P."/>
            <person name="Duerre P."/>
            <person name="Daniel R."/>
        </authorList>
    </citation>
    <scope>NUCLEOTIDE SEQUENCE [LARGE SCALE GENOMIC DNA]</scope>
    <source>
        <strain evidence="2 3">DSM 2619</strain>
    </source>
</reference>
<protein>
    <recommendedName>
        <fullName evidence="4">Lipoprotein</fullName>
    </recommendedName>
</protein>
<feature type="compositionally biased region" description="Low complexity" evidence="1">
    <location>
        <begin position="72"/>
        <end position="84"/>
    </location>
</feature>
<feature type="compositionally biased region" description="Polar residues" evidence="1">
    <location>
        <begin position="28"/>
        <end position="71"/>
    </location>
</feature>
<keyword evidence="3" id="KW-1185">Reference proteome</keyword>
<proteinExistence type="predicted"/>
<evidence type="ECO:0008006" key="4">
    <source>
        <dbReference type="Google" id="ProtNLM"/>
    </source>
</evidence>
<dbReference type="RefSeq" id="WP_077847442.1">
    <property type="nucleotide sequence ID" value="NZ_LZZM01000152.1"/>
</dbReference>
<evidence type="ECO:0000313" key="2">
    <source>
        <dbReference type="EMBL" id="OOM77411.1"/>
    </source>
</evidence>
<dbReference type="Proteomes" id="UP000190890">
    <property type="component" value="Unassembled WGS sequence"/>
</dbReference>
<gene>
    <name evidence="2" type="ORF">CLPUN_23100</name>
</gene>
<dbReference type="PROSITE" id="PS51257">
    <property type="entry name" value="PROKAR_LIPOPROTEIN"/>
    <property type="match status" value="1"/>
</dbReference>